<evidence type="ECO:0000313" key="8">
    <source>
        <dbReference type="EMBL" id="MBC3790937.1"/>
    </source>
</evidence>
<gene>
    <name evidence="8" type="ORF">FH603_1434</name>
</gene>
<dbReference type="Gene3D" id="3.10.50.40">
    <property type="match status" value="2"/>
</dbReference>
<evidence type="ECO:0000259" key="7">
    <source>
        <dbReference type="PROSITE" id="PS50059"/>
    </source>
</evidence>
<dbReference type="PROSITE" id="PS51257">
    <property type="entry name" value="PROKAR_LIPOPROTEIN"/>
    <property type="match status" value="1"/>
</dbReference>
<dbReference type="EMBL" id="VFIA01000006">
    <property type="protein sequence ID" value="MBC3790937.1"/>
    <property type="molecule type" value="Genomic_DNA"/>
</dbReference>
<dbReference type="PROSITE" id="PS50059">
    <property type="entry name" value="FKBP_PPIASE"/>
    <property type="match status" value="2"/>
</dbReference>
<dbReference type="RefSeq" id="WP_186736741.1">
    <property type="nucleotide sequence ID" value="NZ_VFIA01000006.1"/>
</dbReference>
<comment type="catalytic activity">
    <reaction evidence="1 5 6">
        <text>[protein]-peptidylproline (omega=180) = [protein]-peptidylproline (omega=0)</text>
        <dbReference type="Rhea" id="RHEA:16237"/>
        <dbReference type="Rhea" id="RHEA-COMP:10747"/>
        <dbReference type="Rhea" id="RHEA-COMP:10748"/>
        <dbReference type="ChEBI" id="CHEBI:83833"/>
        <dbReference type="ChEBI" id="CHEBI:83834"/>
        <dbReference type="EC" id="5.2.1.8"/>
    </reaction>
</comment>
<feature type="domain" description="PPIase FKBP-type" evidence="7">
    <location>
        <begin position="78"/>
        <end position="169"/>
    </location>
</feature>
<dbReference type="PANTHER" id="PTHR43811:SF19">
    <property type="entry name" value="39 KDA FK506-BINDING NUCLEAR PROTEIN"/>
    <property type="match status" value="1"/>
</dbReference>
<dbReference type="EC" id="5.2.1.8" evidence="6"/>
<sequence length="297" mass="32012">MNRKLTCSFGASLVVATSLFLGSCTQPGEALTDRKRRENEAEIEQYITQNNLNATKTEEGIYFIQTKAVPGAQVAAVRDEVRYHYTARRLDGVIVDSTDIAGNVPSTVILNGLNTRGITLGRYAGILKLKQGEEGFVLVPAYLDGGRVGSLLLPQYSPVRYDLRVVSVRTEDQQIESYISTNKINVTTKTAEGLRVAVTQARPDSVAITTGKTVTLKYVGKLLSGTQFDANTAGTFQVRIGEKQVVGGLESGLSTLRAGEKATIIFPSALGYDATGSGATILPYSPLLFEIEIVKVQ</sequence>
<dbReference type="GO" id="GO:0016853">
    <property type="term" value="F:isomerase activity"/>
    <property type="evidence" value="ECO:0007669"/>
    <property type="project" value="UniProtKB-KW"/>
</dbReference>
<protein>
    <recommendedName>
        <fullName evidence="6">Peptidyl-prolyl cis-trans isomerase</fullName>
        <ecNumber evidence="6">5.2.1.8</ecNumber>
    </recommendedName>
</protein>
<dbReference type="SUPFAM" id="SSF54534">
    <property type="entry name" value="FKBP-like"/>
    <property type="match status" value="2"/>
</dbReference>
<evidence type="ECO:0000256" key="5">
    <source>
        <dbReference type="PROSITE-ProRule" id="PRU00277"/>
    </source>
</evidence>
<comment type="caution">
    <text evidence="8">The sequence shown here is derived from an EMBL/GenBank/DDBJ whole genome shotgun (WGS) entry which is preliminary data.</text>
</comment>
<dbReference type="Pfam" id="PF00254">
    <property type="entry name" value="FKBP_C"/>
    <property type="match status" value="1"/>
</dbReference>
<name>A0ABR6W395_9BACT</name>
<evidence type="ECO:0000256" key="4">
    <source>
        <dbReference type="ARBA" id="ARBA00023235"/>
    </source>
</evidence>
<organism evidence="8 9">
    <name type="scientific">Spirosoma utsteinense</name>
    <dbReference type="NCBI Taxonomy" id="2585773"/>
    <lineage>
        <taxon>Bacteria</taxon>
        <taxon>Pseudomonadati</taxon>
        <taxon>Bacteroidota</taxon>
        <taxon>Cytophagia</taxon>
        <taxon>Cytophagales</taxon>
        <taxon>Cytophagaceae</taxon>
        <taxon>Spirosoma</taxon>
    </lineage>
</organism>
<comment type="similarity">
    <text evidence="2 6">Belongs to the FKBP-type PPIase family.</text>
</comment>
<evidence type="ECO:0000313" key="9">
    <source>
        <dbReference type="Proteomes" id="UP000700732"/>
    </source>
</evidence>
<dbReference type="InterPro" id="IPR046357">
    <property type="entry name" value="PPIase_dom_sf"/>
</dbReference>
<evidence type="ECO:0000256" key="1">
    <source>
        <dbReference type="ARBA" id="ARBA00000971"/>
    </source>
</evidence>
<keyword evidence="4 5" id="KW-0413">Isomerase</keyword>
<evidence type="ECO:0000256" key="3">
    <source>
        <dbReference type="ARBA" id="ARBA00023110"/>
    </source>
</evidence>
<evidence type="ECO:0000256" key="2">
    <source>
        <dbReference type="ARBA" id="ARBA00006577"/>
    </source>
</evidence>
<keyword evidence="3 5" id="KW-0697">Rotamase</keyword>
<dbReference type="InterPro" id="IPR001179">
    <property type="entry name" value="PPIase_FKBP_dom"/>
</dbReference>
<proteinExistence type="inferred from homology"/>
<feature type="domain" description="PPIase FKBP-type" evidence="7">
    <location>
        <begin position="211"/>
        <end position="297"/>
    </location>
</feature>
<reference evidence="8 9" key="1">
    <citation type="submission" date="2019-06" db="EMBL/GenBank/DDBJ databases">
        <title>Spirosoma utsteinense sp. nov. isolated from Antarctic ice-free soils.</title>
        <authorList>
            <person name="Tahon G."/>
        </authorList>
    </citation>
    <scope>NUCLEOTIDE SEQUENCE [LARGE SCALE GENOMIC DNA]</scope>
    <source>
        <strain evidence="8 9">LMG 31447</strain>
    </source>
</reference>
<accession>A0ABR6W395</accession>
<evidence type="ECO:0000256" key="6">
    <source>
        <dbReference type="RuleBase" id="RU003915"/>
    </source>
</evidence>
<dbReference type="Proteomes" id="UP000700732">
    <property type="component" value="Unassembled WGS sequence"/>
</dbReference>
<keyword evidence="9" id="KW-1185">Reference proteome</keyword>
<dbReference type="PANTHER" id="PTHR43811">
    <property type="entry name" value="FKBP-TYPE PEPTIDYL-PROLYL CIS-TRANS ISOMERASE FKPA"/>
    <property type="match status" value="1"/>
</dbReference>